<comment type="caution">
    <text evidence="1">The sequence shown here is derived from an EMBL/GenBank/DDBJ whole genome shotgun (WGS) entry which is preliminary data.</text>
</comment>
<gene>
    <name evidence="1" type="ORF">ABIE04_000034</name>
</gene>
<reference evidence="1 2" key="1">
    <citation type="submission" date="2024-06" db="EMBL/GenBank/DDBJ databases">
        <title>Sorghum-associated microbial communities from plants grown in Nebraska, USA.</title>
        <authorList>
            <person name="Schachtman D."/>
        </authorList>
    </citation>
    <scope>NUCLEOTIDE SEQUENCE [LARGE SCALE GENOMIC DNA]</scope>
    <source>
        <strain evidence="1 2">1757</strain>
    </source>
</reference>
<dbReference type="Proteomes" id="UP001549251">
    <property type="component" value="Unassembled WGS sequence"/>
</dbReference>
<dbReference type="RefSeq" id="WP_354546587.1">
    <property type="nucleotide sequence ID" value="NZ_JBEPSD010000001.1"/>
</dbReference>
<keyword evidence="2" id="KW-1185">Reference proteome</keyword>
<protein>
    <submittedName>
        <fullName evidence="1">Uncharacterized protein</fullName>
    </submittedName>
</protein>
<organism evidence="1 2">
    <name type="scientific">Rhodanobacter soli</name>
    <dbReference type="NCBI Taxonomy" id="590609"/>
    <lineage>
        <taxon>Bacteria</taxon>
        <taxon>Pseudomonadati</taxon>
        <taxon>Pseudomonadota</taxon>
        <taxon>Gammaproteobacteria</taxon>
        <taxon>Lysobacterales</taxon>
        <taxon>Rhodanobacteraceae</taxon>
        <taxon>Rhodanobacter</taxon>
    </lineage>
</organism>
<sequence length="84" mass="9197">MVTISLKQSAAGGWRVCRCRITLFSDLQLGAAIKLAREMARDEHQRLGRRVCVEMPGPISAIVLARYANDGTESKGNIHDMLAA</sequence>
<dbReference type="EMBL" id="JBEPSD010000001">
    <property type="protein sequence ID" value="MET4567707.1"/>
    <property type="molecule type" value="Genomic_DNA"/>
</dbReference>
<proteinExistence type="predicted"/>
<accession>A0ABV2PSQ4</accession>
<name>A0ABV2PSQ4_9GAMM</name>
<evidence type="ECO:0000313" key="1">
    <source>
        <dbReference type="EMBL" id="MET4567707.1"/>
    </source>
</evidence>
<evidence type="ECO:0000313" key="2">
    <source>
        <dbReference type="Proteomes" id="UP001549251"/>
    </source>
</evidence>